<reference evidence="2" key="2">
    <citation type="submission" date="2022-01" db="EMBL/GenBank/DDBJ databases">
        <authorList>
            <person name="Yamashiro T."/>
            <person name="Shiraishi A."/>
            <person name="Satake H."/>
            <person name="Nakayama K."/>
        </authorList>
    </citation>
    <scope>NUCLEOTIDE SEQUENCE</scope>
</reference>
<proteinExistence type="predicted"/>
<organism evidence="2 3">
    <name type="scientific">Tanacetum coccineum</name>
    <dbReference type="NCBI Taxonomy" id="301880"/>
    <lineage>
        <taxon>Eukaryota</taxon>
        <taxon>Viridiplantae</taxon>
        <taxon>Streptophyta</taxon>
        <taxon>Embryophyta</taxon>
        <taxon>Tracheophyta</taxon>
        <taxon>Spermatophyta</taxon>
        <taxon>Magnoliopsida</taxon>
        <taxon>eudicotyledons</taxon>
        <taxon>Gunneridae</taxon>
        <taxon>Pentapetalae</taxon>
        <taxon>asterids</taxon>
        <taxon>campanulids</taxon>
        <taxon>Asterales</taxon>
        <taxon>Asteraceae</taxon>
        <taxon>Asteroideae</taxon>
        <taxon>Anthemideae</taxon>
        <taxon>Anthemidinae</taxon>
        <taxon>Tanacetum</taxon>
    </lineage>
</organism>
<reference evidence="2" key="1">
    <citation type="journal article" date="2022" name="Int. J. Mol. Sci.">
        <title>Draft Genome of Tanacetum Coccineum: Genomic Comparison of Closely Related Tanacetum-Family Plants.</title>
        <authorList>
            <person name="Yamashiro T."/>
            <person name="Shiraishi A."/>
            <person name="Nakayama K."/>
            <person name="Satake H."/>
        </authorList>
    </citation>
    <scope>NUCLEOTIDE SEQUENCE</scope>
</reference>
<feature type="compositionally biased region" description="Low complexity" evidence="1">
    <location>
        <begin position="262"/>
        <end position="274"/>
    </location>
</feature>
<dbReference type="InterPro" id="IPR021109">
    <property type="entry name" value="Peptidase_aspartic_dom_sf"/>
</dbReference>
<feature type="region of interest" description="Disordered" evidence="1">
    <location>
        <begin position="39"/>
        <end position="71"/>
    </location>
</feature>
<evidence type="ECO:0000313" key="2">
    <source>
        <dbReference type="EMBL" id="GJT06630.1"/>
    </source>
</evidence>
<dbReference type="PANTHER" id="PTHR33067:SF9">
    <property type="entry name" value="RNA-DIRECTED DNA POLYMERASE"/>
    <property type="match status" value="1"/>
</dbReference>
<dbReference type="Gene3D" id="2.40.70.10">
    <property type="entry name" value="Acid Proteases"/>
    <property type="match status" value="1"/>
</dbReference>
<dbReference type="Proteomes" id="UP001151760">
    <property type="component" value="Unassembled WGS sequence"/>
</dbReference>
<evidence type="ECO:0000256" key="1">
    <source>
        <dbReference type="SAM" id="MobiDB-lite"/>
    </source>
</evidence>
<keyword evidence="3" id="KW-1185">Reference proteome</keyword>
<dbReference type="PANTHER" id="PTHR33067">
    <property type="entry name" value="RNA-DIRECTED DNA POLYMERASE-RELATED"/>
    <property type="match status" value="1"/>
</dbReference>
<accession>A0ABQ5AVQ8</accession>
<comment type="caution">
    <text evidence="2">The sequence shown here is derived from an EMBL/GenBank/DDBJ whole genome shotgun (WGS) entry which is preliminary data.</text>
</comment>
<sequence length="392" mass="44196">MLRVFPINLTGSAKRWVDRLPSGTVNSWDLLKKASIQRTVHHQRPSSSLKKSVTSSRKETRHYTKLGSGSIPGITPAQALTAIQTMIDHSQKWHDRSSSRNIESSSNSEWIAAIVSKLDSLGQDMKKLKENVHSIQVGCQNCGGGHLDKDCPLNEEVKSVKEAKYGASVDVLPKSMFEHLKLAQLKKTDMLVEMADMTKRSPIRIVENVLVKIDKFLFPLNFMISLGIGGDKGTFDMDKKIHNFTTLVGKIYMINSIHNEESPSLSSTPSNNSSRFEKSDNLQNNYDDHIWEQRSKKTRILKSNTILPSTYFCKHVKQICNRILKDWPKCDPTLKACNRGVEVYGMNEEGNLKRLYCYLDDDRGCTKGGGLSFPEFLLVKYGEVQKTVNLGQ</sequence>
<dbReference type="EMBL" id="BQNB010012685">
    <property type="protein sequence ID" value="GJT06630.1"/>
    <property type="molecule type" value="Genomic_DNA"/>
</dbReference>
<feature type="compositionally biased region" description="Low complexity" evidence="1">
    <location>
        <begin position="46"/>
        <end position="55"/>
    </location>
</feature>
<gene>
    <name evidence="2" type="ORF">Tco_0841092</name>
</gene>
<name>A0ABQ5AVQ8_9ASTR</name>
<evidence type="ECO:0000313" key="3">
    <source>
        <dbReference type="Proteomes" id="UP001151760"/>
    </source>
</evidence>
<protein>
    <submittedName>
        <fullName evidence="2">Phospholipase-like protein</fullName>
    </submittedName>
</protein>
<feature type="region of interest" description="Disordered" evidence="1">
    <location>
        <begin position="260"/>
        <end position="281"/>
    </location>
</feature>